<evidence type="ECO:0000313" key="1">
    <source>
        <dbReference type="EMBL" id="QHT19616.1"/>
    </source>
</evidence>
<name>A0A6C0DRP6_9ZZZZ</name>
<sequence length="136" mass="16286">MKNKVDACVKELDENITYILENDENDNGFDVNDFMNEFNDIKFVDESKSYEMDDMYASITDYDENFTIKQLLQICEFYGFTKEIRSAKGKKLDIIGAIVMFENNPENGAQVYRRKQLWYYINELKNDKFMKKFVLW</sequence>
<protein>
    <submittedName>
        <fullName evidence="1">Uncharacterized protein</fullName>
    </submittedName>
</protein>
<accession>A0A6C0DRP6</accession>
<organism evidence="1">
    <name type="scientific">viral metagenome</name>
    <dbReference type="NCBI Taxonomy" id="1070528"/>
    <lineage>
        <taxon>unclassified sequences</taxon>
        <taxon>metagenomes</taxon>
        <taxon>organismal metagenomes</taxon>
    </lineage>
</organism>
<reference evidence="1" key="1">
    <citation type="journal article" date="2020" name="Nature">
        <title>Giant virus diversity and host interactions through global metagenomics.</title>
        <authorList>
            <person name="Schulz F."/>
            <person name="Roux S."/>
            <person name="Paez-Espino D."/>
            <person name="Jungbluth S."/>
            <person name="Walsh D.A."/>
            <person name="Denef V.J."/>
            <person name="McMahon K.D."/>
            <person name="Konstantinidis K.T."/>
            <person name="Eloe-Fadrosh E.A."/>
            <person name="Kyrpides N.C."/>
            <person name="Woyke T."/>
        </authorList>
    </citation>
    <scope>NUCLEOTIDE SEQUENCE</scope>
    <source>
        <strain evidence="1">GVMAG-M-3300023174-5</strain>
    </source>
</reference>
<proteinExistence type="predicted"/>
<dbReference type="AlphaFoldDB" id="A0A6C0DRP6"/>
<dbReference type="EMBL" id="MN739668">
    <property type="protein sequence ID" value="QHT19616.1"/>
    <property type="molecule type" value="Genomic_DNA"/>
</dbReference>